<evidence type="ECO:0000313" key="3">
    <source>
        <dbReference type="Proteomes" id="UP001377160"/>
    </source>
</evidence>
<dbReference type="InterPro" id="IPR029065">
    <property type="entry name" value="Enolase_C-like"/>
</dbReference>
<gene>
    <name evidence="2" type="ORF">V8Z71_18570</name>
</gene>
<dbReference type="Proteomes" id="UP001377160">
    <property type="component" value="Unassembled WGS sequence"/>
</dbReference>
<evidence type="ECO:0000259" key="1">
    <source>
        <dbReference type="Pfam" id="PF13378"/>
    </source>
</evidence>
<dbReference type="RefSeq" id="WP_341635774.1">
    <property type="nucleotide sequence ID" value="NZ_JBANDX010000018.1"/>
</dbReference>
<dbReference type="Gene3D" id="3.20.20.120">
    <property type="entry name" value="Enolase-like C-terminal domain"/>
    <property type="match status" value="1"/>
</dbReference>
<dbReference type="SUPFAM" id="SSF51604">
    <property type="entry name" value="Enolase C-terminal domain-like"/>
    <property type="match status" value="1"/>
</dbReference>
<dbReference type="Pfam" id="PF13378">
    <property type="entry name" value="MR_MLE_C"/>
    <property type="match status" value="1"/>
</dbReference>
<comment type="caution">
    <text evidence="2">The sequence shown here is derived from an EMBL/GenBank/DDBJ whole genome shotgun (WGS) entry which is preliminary data.</text>
</comment>
<reference evidence="2 3" key="1">
    <citation type="submission" date="2024-02" db="EMBL/GenBank/DDBJ databases">
        <title>Bacteria isolated from the canopy kelp, Nereocystis luetkeana.</title>
        <authorList>
            <person name="Pfister C.A."/>
            <person name="Younker I.T."/>
            <person name="Light S.H."/>
        </authorList>
    </citation>
    <scope>NUCLEOTIDE SEQUENCE [LARGE SCALE GENOMIC DNA]</scope>
    <source>
        <strain evidence="2 3">TI.1.15</strain>
    </source>
</reference>
<sequence>MSTTRFEAQDWLQNAGISIVQPDYNRCGGLTELIRIEELC</sequence>
<accession>A0ABU9FVR8</accession>
<proteinExistence type="predicted"/>
<keyword evidence="3" id="KW-1185">Reference proteome</keyword>
<feature type="domain" description="Enolase C-terminal" evidence="1">
    <location>
        <begin position="3"/>
        <end position="40"/>
    </location>
</feature>
<dbReference type="InterPro" id="IPR036849">
    <property type="entry name" value="Enolase-like_C_sf"/>
</dbReference>
<organism evidence="2 3">
    <name type="scientific">Vibrio echinoideorum</name>
    <dbReference type="NCBI Taxonomy" id="2100116"/>
    <lineage>
        <taxon>Bacteria</taxon>
        <taxon>Pseudomonadati</taxon>
        <taxon>Pseudomonadota</taxon>
        <taxon>Gammaproteobacteria</taxon>
        <taxon>Vibrionales</taxon>
        <taxon>Vibrionaceae</taxon>
        <taxon>Vibrio</taxon>
    </lineage>
</organism>
<protein>
    <submittedName>
        <fullName evidence="2">Enolase C-terminal domain-like protein</fullName>
    </submittedName>
</protein>
<evidence type="ECO:0000313" key="2">
    <source>
        <dbReference type="EMBL" id="MEL0610324.1"/>
    </source>
</evidence>
<name>A0ABU9FVR8_9VIBR</name>
<dbReference type="EMBL" id="JBANDX010000018">
    <property type="protein sequence ID" value="MEL0610324.1"/>
    <property type="molecule type" value="Genomic_DNA"/>
</dbReference>